<proteinExistence type="predicted"/>
<sequence length="61" mass="7621">IEISEEISEKIEKFKSKFNKSFEEKYLIKEDEEKNPLDLIRERKSKKDKEYKHFKDHFKKN</sequence>
<accession>A0A0F9DMN6</accession>
<comment type="caution">
    <text evidence="1">The sequence shown here is derived from an EMBL/GenBank/DDBJ whole genome shotgun (WGS) entry which is preliminary data.</text>
</comment>
<dbReference type="AlphaFoldDB" id="A0A0F9DMN6"/>
<protein>
    <submittedName>
        <fullName evidence="1">Uncharacterized protein</fullName>
    </submittedName>
</protein>
<organism evidence="1">
    <name type="scientific">marine sediment metagenome</name>
    <dbReference type="NCBI Taxonomy" id="412755"/>
    <lineage>
        <taxon>unclassified sequences</taxon>
        <taxon>metagenomes</taxon>
        <taxon>ecological metagenomes</taxon>
    </lineage>
</organism>
<reference evidence="1" key="1">
    <citation type="journal article" date="2015" name="Nature">
        <title>Complex archaea that bridge the gap between prokaryotes and eukaryotes.</title>
        <authorList>
            <person name="Spang A."/>
            <person name="Saw J.H."/>
            <person name="Jorgensen S.L."/>
            <person name="Zaremba-Niedzwiedzka K."/>
            <person name="Martijn J."/>
            <person name="Lind A.E."/>
            <person name="van Eijk R."/>
            <person name="Schleper C."/>
            <person name="Guy L."/>
            <person name="Ettema T.J."/>
        </authorList>
    </citation>
    <scope>NUCLEOTIDE SEQUENCE</scope>
</reference>
<dbReference type="EMBL" id="LAZR01030972">
    <property type="protein sequence ID" value="KKL55076.1"/>
    <property type="molecule type" value="Genomic_DNA"/>
</dbReference>
<evidence type="ECO:0000313" key="1">
    <source>
        <dbReference type="EMBL" id="KKL55076.1"/>
    </source>
</evidence>
<feature type="non-terminal residue" evidence="1">
    <location>
        <position position="1"/>
    </location>
</feature>
<name>A0A0F9DMN6_9ZZZZ</name>
<gene>
    <name evidence="1" type="ORF">LCGC14_2259020</name>
</gene>